<accession>A0AAD9M7M5</accession>
<name>A0AAD9M7M5_9PEZI</name>
<gene>
    <name evidence="2" type="ORF">LX32DRAFT_691475</name>
</gene>
<evidence type="ECO:0008006" key="4">
    <source>
        <dbReference type="Google" id="ProtNLM"/>
    </source>
</evidence>
<dbReference type="EMBL" id="MU842838">
    <property type="protein sequence ID" value="KAK2031603.1"/>
    <property type="molecule type" value="Genomic_DNA"/>
</dbReference>
<organism evidence="2 3">
    <name type="scientific">Colletotrichum zoysiae</name>
    <dbReference type="NCBI Taxonomy" id="1216348"/>
    <lineage>
        <taxon>Eukaryota</taxon>
        <taxon>Fungi</taxon>
        <taxon>Dikarya</taxon>
        <taxon>Ascomycota</taxon>
        <taxon>Pezizomycotina</taxon>
        <taxon>Sordariomycetes</taxon>
        <taxon>Hypocreomycetidae</taxon>
        <taxon>Glomerellales</taxon>
        <taxon>Glomerellaceae</taxon>
        <taxon>Colletotrichum</taxon>
        <taxon>Colletotrichum graminicola species complex</taxon>
    </lineage>
</organism>
<dbReference type="CDD" id="cd09917">
    <property type="entry name" value="F-box_SF"/>
    <property type="match status" value="1"/>
</dbReference>
<reference evidence="2" key="1">
    <citation type="submission" date="2021-06" db="EMBL/GenBank/DDBJ databases">
        <title>Comparative genomics, transcriptomics and evolutionary studies reveal genomic signatures of adaptation to plant cell wall in hemibiotrophic fungi.</title>
        <authorList>
            <consortium name="DOE Joint Genome Institute"/>
            <person name="Baroncelli R."/>
            <person name="Diaz J.F."/>
            <person name="Benocci T."/>
            <person name="Peng M."/>
            <person name="Battaglia E."/>
            <person name="Haridas S."/>
            <person name="Andreopoulos W."/>
            <person name="Labutti K."/>
            <person name="Pangilinan J."/>
            <person name="Floch G.L."/>
            <person name="Makela M.R."/>
            <person name="Henrissat B."/>
            <person name="Grigoriev I.V."/>
            <person name="Crouch J.A."/>
            <person name="De Vries R.P."/>
            <person name="Sukno S.A."/>
            <person name="Thon M.R."/>
        </authorList>
    </citation>
    <scope>NUCLEOTIDE SEQUENCE</scope>
    <source>
        <strain evidence="2">MAFF235873</strain>
    </source>
</reference>
<keyword evidence="3" id="KW-1185">Reference proteome</keyword>
<protein>
    <recommendedName>
        <fullName evidence="4">F-box domain-containing protein</fullName>
    </recommendedName>
</protein>
<feature type="region of interest" description="Disordered" evidence="1">
    <location>
        <begin position="1"/>
        <end position="22"/>
    </location>
</feature>
<dbReference type="Proteomes" id="UP001232148">
    <property type="component" value="Unassembled WGS sequence"/>
</dbReference>
<evidence type="ECO:0000256" key="1">
    <source>
        <dbReference type="SAM" id="MobiDB-lite"/>
    </source>
</evidence>
<evidence type="ECO:0000313" key="3">
    <source>
        <dbReference type="Proteomes" id="UP001232148"/>
    </source>
</evidence>
<proteinExistence type="predicted"/>
<sequence length="583" mass="66246">MAEGLPPPAADESDALPTTGPSHSGHCPLMRLPLEIMTHIISYCGDEDWDFEGLDGMGTFFQWFSFWETKDIKALRLTCRSLNEIASPWLLRQLWVQITPESLTRLRQISEKPAISDGVRVLRISVSYPEPELVQEPTRFVMTAGKRLYDMGTGVGEKSKIMREVGNRWIEAALVAEGIVSHREPLHATRLSDLWHLMRQGLTSDEHRMLHKAFQSYRKVYKGYEQARPGFASKVAEAMSRMPRVTSLEITDNYFVYPFTGGTAKPLWGLEDAFQDSVTEALWYEMPVSVEQVVQVGLKFSHKSMRWRRASAGCRSCPVEALFDLPALMAYKGIRLTRLEIILTPPPIWPDRSPLGWPDDTLLDDPVSCGNIDEKMRAMVGGLLRFHFVMRLLGDIGHVIREPYEDSDKCTEGWTDLESVGGLMLPYIQSPVLKNVKFIVNGLTGSPPAWLRMGLVQRIRRMNIKRLDIGYVKLSVDNLRDILCPGPKDVTLKADFGNEAWRLVADVLQGWWQARLQAEVDPMLWVISPSNTMIIVEKQGWRWLMADGQWSKTYVSTPSGAFRLPSYVWSMHPPQGQVEEEEP</sequence>
<dbReference type="AlphaFoldDB" id="A0AAD9M7M5"/>
<comment type="caution">
    <text evidence="2">The sequence shown here is derived from an EMBL/GenBank/DDBJ whole genome shotgun (WGS) entry which is preliminary data.</text>
</comment>
<evidence type="ECO:0000313" key="2">
    <source>
        <dbReference type="EMBL" id="KAK2031603.1"/>
    </source>
</evidence>